<dbReference type="EMBL" id="JACAGK010000068">
    <property type="protein sequence ID" value="MDM1050048.1"/>
    <property type="molecule type" value="Genomic_DNA"/>
</dbReference>
<comment type="caution">
    <text evidence="2">The sequence shown here is derived from an EMBL/GenBank/DDBJ whole genome shotgun (WGS) entry which is preliminary data.</text>
</comment>
<sequence>MKSLPIYSILQGLIALVWLINGLLCKILNLVPRHQQIVERILGEPHARLLTILIGIAEIMMVVLILSRWNTRLCAITQIVVIGVMNIIELILAEDLLLWGRLNIVFAFAFMVLIYLNEFRLKPTKNNSSS</sequence>
<evidence type="ECO:0000313" key="3">
    <source>
        <dbReference type="Proteomes" id="UP001170954"/>
    </source>
</evidence>
<dbReference type="Proteomes" id="UP001170954">
    <property type="component" value="Unassembled WGS sequence"/>
</dbReference>
<reference evidence="2" key="1">
    <citation type="submission" date="2020-06" db="EMBL/GenBank/DDBJ databases">
        <authorList>
            <person name="Dong N."/>
        </authorList>
    </citation>
    <scope>NUCLEOTIDE SEQUENCE</scope>
    <source>
        <strain evidence="2">R1692</strain>
    </source>
</reference>
<evidence type="ECO:0000313" key="2">
    <source>
        <dbReference type="EMBL" id="MDM1050048.1"/>
    </source>
</evidence>
<keyword evidence="1" id="KW-1133">Transmembrane helix</keyword>
<accession>A0ABT7NSW6</accession>
<reference evidence="2" key="2">
    <citation type="journal article" date="2022" name="Sci. Total Environ.">
        <title>Prevalence, transmission, and molecular epidemiology of tet(X)-positive bacteria among humans, animals, and environmental niches in China: An epidemiological, and genomic-based study.</title>
        <authorList>
            <person name="Dong N."/>
            <person name="Zeng Y."/>
            <person name="Cai C."/>
            <person name="Sun C."/>
            <person name="Lu J."/>
            <person name="Liu C."/>
            <person name="Zhou H."/>
            <person name="Sun Q."/>
            <person name="Shu L."/>
            <person name="Wang H."/>
            <person name="Wang Y."/>
            <person name="Wang S."/>
            <person name="Wu C."/>
            <person name="Chan E.W."/>
            <person name="Chen G."/>
            <person name="Shen Z."/>
            <person name="Chen S."/>
            <person name="Zhang R."/>
        </authorList>
    </citation>
    <scope>NUCLEOTIDE SEQUENCE</scope>
    <source>
        <strain evidence="2">R1692</strain>
    </source>
</reference>
<dbReference type="InterPro" id="IPR025695">
    <property type="entry name" value="DoxX-like"/>
</dbReference>
<keyword evidence="3" id="KW-1185">Reference proteome</keyword>
<evidence type="ECO:0000256" key="1">
    <source>
        <dbReference type="SAM" id="Phobius"/>
    </source>
</evidence>
<name>A0ABT7NSW6_9SPHI</name>
<gene>
    <name evidence="2" type="ORF">HX018_17550</name>
</gene>
<feature type="transmembrane region" description="Helical" evidence="1">
    <location>
        <begin position="73"/>
        <end position="92"/>
    </location>
</feature>
<protein>
    <submittedName>
        <fullName evidence="2">DoxX-like family protein</fullName>
    </submittedName>
</protein>
<dbReference type="Pfam" id="PF13781">
    <property type="entry name" value="DoxX_3"/>
    <property type="match status" value="1"/>
</dbReference>
<organism evidence="2 3">
    <name type="scientific">Sphingobacterium hotanense</name>
    <dbReference type="NCBI Taxonomy" id="649196"/>
    <lineage>
        <taxon>Bacteria</taxon>
        <taxon>Pseudomonadati</taxon>
        <taxon>Bacteroidota</taxon>
        <taxon>Sphingobacteriia</taxon>
        <taxon>Sphingobacteriales</taxon>
        <taxon>Sphingobacteriaceae</taxon>
        <taxon>Sphingobacterium</taxon>
    </lineage>
</organism>
<feature type="transmembrane region" description="Helical" evidence="1">
    <location>
        <begin position="49"/>
        <end position="66"/>
    </location>
</feature>
<keyword evidence="1" id="KW-0812">Transmembrane</keyword>
<proteinExistence type="predicted"/>
<dbReference type="RefSeq" id="WP_286652218.1">
    <property type="nucleotide sequence ID" value="NZ_JACAGK010000068.1"/>
</dbReference>
<keyword evidence="1" id="KW-0472">Membrane</keyword>
<feature type="transmembrane region" description="Helical" evidence="1">
    <location>
        <begin position="98"/>
        <end position="116"/>
    </location>
</feature>